<gene>
    <name evidence="1" type="ORF">H9779_00750</name>
</gene>
<proteinExistence type="predicted"/>
<dbReference type="PROSITE" id="PS51257">
    <property type="entry name" value="PROKAR_LIPOPROTEIN"/>
    <property type="match status" value="1"/>
</dbReference>
<dbReference type="CDD" id="cd13121">
    <property type="entry name" value="BF2867_like_C"/>
    <property type="match status" value="1"/>
</dbReference>
<reference evidence="1" key="1">
    <citation type="journal article" date="2021" name="PeerJ">
        <title>Extensive microbial diversity within the chicken gut microbiome revealed by metagenomics and culture.</title>
        <authorList>
            <person name="Gilroy R."/>
            <person name="Ravi A."/>
            <person name="Getino M."/>
            <person name="Pursley I."/>
            <person name="Horton D.L."/>
            <person name="Alikhan N.F."/>
            <person name="Baker D."/>
            <person name="Gharbi K."/>
            <person name="Hall N."/>
            <person name="Watson M."/>
            <person name="Adriaenssens E.M."/>
            <person name="Foster-Nyarko E."/>
            <person name="Jarju S."/>
            <person name="Secka A."/>
            <person name="Antonio M."/>
            <person name="Oren A."/>
            <person name="Chaudhuri R.R."/>
            <person name="La Ragione R."/>
            <person name="Hildebrand F."/>
            <person name="Pallen M.J."/>
        </authorList>
    </citation>
    <scope>NUCLEOTIDE SEQUENCE</scope>
    <source>
        <strain evidence="1">CHK169-11906</strain>
    </source>
</reference>
<dbReference type="InterPro" id="IPR025049">
    <property type="entry name" value="Mfa-like_1"/>
</dbReference>
<dbReference type="Proteomes" id="UP000824259">
    <property type="component" value="Unassembled WGS sequence"/>
</dbReference>
<evidence type="ECO:0000313" key="2">
    <source>
        <dbReference type="Proteomes" id="UP000824259"/>
    </source>
</evidence>
<dbReference type="InterPro" id="IPR042278">
    <property type="entry name" value="Mfa-like_1_N"/>
</dbReference>
<sequence>MKRMISNGLLLMALITIGCQKDDCPTPSTDPADREVSFAATIAMMTRNPQLNEDGSGSFNTGDTFTLYAYHDATGSSTIDYAIGLSTLYWRDLAFATEGEKINFAACYPSQILDGDSFNFKVEQNTNSDLLIAGATDVNVGEERPIALTFRHATHRLVVKFTSKDSSLVTESIETRCTAYATGQFHLTSGTFTQGDTKETYTATGSQVAFLLLPQSTQDVTLEVRIGDVSNRWTLATLDPQFQTIEQGKELTVNFTIQNGEISFSGMTIEGWGDQGTIDDEIIV</sequence>
<dbReference type="AlphaFoldDB" id="A0A9D2IC57"/>
<protein>
    <submittedName>
        <fullName evidence="1">Fimbrillin family protein</fullName>
    </submittedName>
</protein>
<dbReference type="Pfam" id="PF13149">
    <property type="entry name" value="Mfa_like_1"/>
    <property type="match status" value="1"/>
</dbReference>
<comment type="caution">
    <text evidence="1">The sequence shown here is derived from an EMBL/GenBank/DDBJ whole genome shotgun (WGS) entry which is preliminary data.</text>
</comment>
<dbReference type="CDD" id="cd13120">
    <property type="entry name" value="BF2867_like_N"/>
    <property type="match status" value="1"/>
</dbReference>
<dbReference type="Gene3D" id="2.60.40.2620">
    <property type="entry name" value="Fimbrillin-like"/>
    <property type="match status" value="1"/>
</dbReference>
<evidence type="ECO:0000313" key="1">
    <source>
        <dbReference type="EMBL" id="HJA98119.1"/>
    </source>
</evidence>
<reference evidence="1" key="2">
    <citation type="submission" date="2021-04" db="EMBL/GenBank/DDBJ databases">
        <authorList>
            <person name="Gilroy R."/>
        </authorList>
    </citation>
    <scope>NUCLEOTIDE SEQUENCE</scope>
    <source>
        <strain evidence="1">CHK169-11906</strain>
    </source>
</reference>
<name>A0A9D2IC57_9BACT</name>
<accession>A0A9D2IC57</accession>
<dbReference type="EMBL" id="DWYR01000003">
    <property type="protein sequence ID" value="HJA98119.1"/>
    <property type="molecule type" value="Genomic_DNA"/>
</dbReference>
<dbReference type="Gene3D" id="2.60.40.2630">
    <property type="match status" value="1"/>
</dbReference>
<organism evidence="1 2">
    <name type="scientific">Candidatus Alistipes avicola</name>
    <dbReference type="NCBI Taxonomy" id="2838432"/>
    <lineage>
        <taxon>Bacteria</taxon>
        <taxon>Pseudomonadati</taxon>
        <taxon>Bacteroidota</taxon>
        <taxon>Bacteroidia</taxon>
        <taxon>Bacteroidales</taxon>
        <taxon>Rikenellaceae</taxon>
        <taxon>Alistipes</taxon>
    </lineage>
</organism>